<comment type="caution">
    <text evidence="9">The sequence shown here is derived from an EMBL/GenBank/DDBJ whole genome shotgun (WGS) entry which is preliminary data.</text>
</comment>
<accession>A0ABV1HYY5</accession>
<evidence type="ECO:0000256" key="7">
    <source>
        <dbReference type="ARBA" id="ARBA00023136"/>
    </source>
</evidence>
<keyword evidence="6 8" id="KW-1133">Transmembrane helix</keyword>
<comment type="subcellular location">
    <subcellularLocation>
        <location evidence="1">Cell membrane</location>
        <topology evidence="1">Multi-pass membrane protein</topology>
    </subcellularLocation>
</comment>
<evidence type="ECO:0000256" key="4">
    <source>
        <dbReference type="ARBA" id="ARBA00022475"/>
    </source>
</evidence>
<keyword evidence="5 8" id="KW-0812">Transmembrane</keyword>
<evidence type="ECO:0000256" key="1">
    <source>
        <dbReference type="ARBA" id="ARBA00004651"/>
    </source>
</evidence>
<dbReference type="PANTHER" id="PTHR36838">
    <property type="entry name" value="AUXIN EFFLUX CARRIER FAMILY PROTEIN"/>
    <property type="match status" value="1"/>
</dbReference>
<evidence type="ECO:0000256" key="8">
    <source>
        <dbReference type="SAM" id="Phobius"/>
    </source>
</evidence>
<feature type="transmembrane region" description="Helical" evidence="8">
    <location>
        <begin position="290"/>
        <end position="309"/>
    </location>
</feature>
<reference evidence="9 10" key="1">
    <citation type="submission" date="2024-03" db="EMBL/GenBank/DDBJ databases">
        <title>Human intestinal bacterial collection.</title>
        <authorList>
            <person name="Pauvert C."/>
            <person name="Hitch T.C.A."/>
            <person name="Clavel T."/>
        </authorList>
    </citation>
    <scope>NUCLEOTIDE SEQUENCE [LARGE SCALE GENOMIC DNA]</scope>
    <source>
        <strain evidence="9 10">CLA-AA-H78B</strain>
    </source>
</reference>
<name>A0ABV1HYY5_9FIRM</name>
<evidence type="ECO:0000313" key="9">
    <source>
        <dbReference type="EMBL" id="MEQ2578151.1"/>
    </source>
</evidence>
<keyword evidence="3" id="KW-0813">Transport</keyword>
<gene>
    <name evidence="9" type="ORF">WMO62_04730</name>
</gene>
<evidence type="ECO:0000256" key="2">
    <source>
        <dbReference type="ARBA" id="ARBA00010145"/>
    </source>
</evidence>
<dbReference type="Gene3D" id="1.20.1530.20">
    <property type="match status" value="1"/>
</dbReference>
<keyword evidence="10" id="KW-1185">Reference proteome</keyword>
<dbReference type="RefSeq" id="WP_349143986.1">
    <property type="nucleotide sequence ID" value="NZ_JBBMFC010000006.1"/>
</dbReference>
<feature type="transmembrane region" description="Helical" evidence="8">
    <location>
        <begin position="6"/>
        <end position="25"/>
    </location>
</feature>
<feature type="transmembrane region" description="Helical" evidence="8">
    <location>
        <begin position="103"/>
        <end position="121"/>
    </location>
</feature>
<sequence length="316" mass="34848">MENFIFSLNATAPIFLVMILGNILMKTGFLSEEFTRVSDKFVFKVALPALLFYDISTADMSDVFNLKFILFCMFTTIIMFLVIWILTWIFMKDKSMVGAFVQASARGSAAILGMAFVQNIYGDSGMAPLMIVSAVPFYNIFSVVILTFHSRDQIGLDKKAQIRRACINVAKNPIILGILAGLLFNVLHLTMPTIPMKAIAYMSNTATPLALLNVGASFHLSDAIRKFRPAMVASTIKLVILPAVFFPAALYLGFRQSELVAILIMLGSPTTISSYIMAKNMGNDEVLTSNAIVLSTMFSSVTMTGWIYLLRSFGLI</sequence>
<dbReference type="EMBL" id="JBBMFC010000006">
    <property type="protein sequence ID" value="MEQ2578151.1"/>
    <property type="molecule type" value="Genomic_DNA"/>
</dbReference>
<organism evidence="9 10">
    <name type="scientific">Hominiventricola aquisgranensis</name>
    <dbReference type="NCBI Taxonomy" id="3133164"/>
    <lineage>
        <taxon>Bacteria</taxon>
        <taxon>Bacillati</taxon>
        <taxon>Bacillota</taxon>
        <taxon>Clostridia</taxon>
        <taxon>Lachnospirales</taxon>
        <taxon>Lachnospiraceae</taxon>
        <taxon>Hominiventricola</taxon>
    </lineage>
</organism>
<keyword evidence="4" id="KW-1003">Cell membrane</keyword>
<dbReference type="Pfam" id="PF03547">
    <property type="entry name" value="Mem_trans"/>
    <property type="match status" value="1"/>
</dbReference>
<feature type="transmembrane region" description="Helical" evidence="8">
    <location>
        <begin position="230"/>
        <end position="253"/>
    </location>
</feature>
<dbReference type="PANTHER" id="PTHR36838:SF4">
    <property type="entry name" value="AUXIN EFFLUX CARRIER FAMILY PROTEIN"/>
    <property type="match status" value="1"/>
</dbReference>
<evidence type="ECO:0000256" key="3">
    <source>
        <dbReference type="ARBA" id="ARBA00022448"/>
    </source>
</evidence>
<protein>
    <submittedName>
        <fullName evidence="9">AEC family transporter</fullName>
    </submittedName>
</protein>
<feature type="transmembrane region" description="Helical" evidence="8">
    <location>
        <begin position="68"/>
        <end position="91"/>
    </location>
</feature>
<feature type="transmembrane region" description="Helical" evidence="8">
    <location>
        <begin position="259"/>
        <end position="278"/>
    </location>
</feature>
<evidence type="ECO:0000256" key="5">
    <source>
        <dbReference type="ARBA" id="ARBA00022692"/>
    </source>
</evidence>
<proteinExistence type="inferred from homology"/>
<dbReference type="InterPro" id="IPR038770">
    <property type="entry name" value="Na+/solute_symporter_sf"/>
</dbReference>
<feature type="transmembrane region" description="Helical" evidence="8">
    <location>
        <begin position="127"/>
        <end position="148"/>
    </location>
</feature>
<comment type="similarity">
    <text evidence="2">Belongs to the auxin efflux carrier (TC 2.A.69) family.</text>
</comment>
<feature type="transmembrane region" description="Helical" evidence="8">
    <location>
        <begin position="169"/>
        <end position="187"/>
    </location>
</feature>
<dbReference type="InterPro" id="IPR004776">
    <property type="entry name" value="Mem_transp_PIN-like"/>
</dbReference>
<evidence type="ECO:0000256" key="6">
    <source>
        <dbReference type="ARBA" id="ARBA00022989"/>
    </source>
</evidence>
<keyword evidence="7 8" id="KW-0472">Membrane</keyword>
<evidence type="ECO:0000313" key="10">
    <source>
        <dbReference type="Proteomes" id="UP001470288"/>
    </source>
</evidence>
<dbReference type="Proteomes" id="UP001470288">
    <property type="component" value="Unassembled WGS sequence"/>
</dbReference>